<protein>
    <submittedName>
        <fullName evidence="1">Uncharacterized protein</fullName>
    </submittedName>
</protein>
<evidence type="ECO:0000313" key="1">
    <source>
        <dbReference type="EMBL" id="KAF1957764.1"/>
    </source>
</evidence>
<organism evidence="1 2">
    <name type="scientific">Byssothecium circinans</name>
    <dbReference type="NCBI Taxonomy" id="147558"/>
    <lineage>
        <taxon>Eukaryota</taxon>
        <taxon>Fungi</taxon>
        <taxon>Dikarya</taxon>
        <taxon>Ascomycota</taxon>
        <taxon>Pezizomycotina</taxon>
        <taxon>Dothideomycetes</taxon>
        <taxon>Pleosporomycetidae</taxon>
        <taxon>Pleosporales</taxon>
        <taxon>Massarineae</taxon>
        <taxon>Massarinaceae</taxon>
        <taxon>Byssothecium</taxon>
    </lineage>
</organism>
<proteinExistence type="predicted"/>
<accession>A0A6A5TZJ3</accession>
<dbReference type="AlphaFoldDB" id="A0A6A5TZJ3"/>
<evidence type="ECO:0000313" key="2">
    <source>
        <dbReference type="Proteomes" id="UP000800035"/>
    </source>
</evidence>
<keyword evidence="2" id="KW-1185">Reference proteome</keyword>
<dbReference type="EMBL" id="ML976988">
    <property type="protein sequence ID" value="KAF1957764.1"/>
    <property type="molecule type" value="Genomic_DNA"/>
</dbReference>
<reference evidence="1" key="1">
    <citation type="journal article" date="2020" name="Stud. Mycol.">
        <title>101 Dothideomycetes genomes: a test case for predicting lifestyles and emergence of pathogens.</title>
        <authorList>
            <person name="Haridas S."/>
            <person name="Albert R."/>
            <person name="Binder M."/>
            <person name="Bloem J."/>
            <person name="Labutti K."/>
            <person name="Salamov A."/>
            <person name="Andreopoulos B."/>
            <person name="Baker S."/>
            <person name="Barry K."/>
            <person name="Bills G."/>
            <person name="Bluhm B."/>
            <person name="Cannon C."/>
            <person name="Castanera R."/>
            <person name="Culley D."/>
            <person name="Daum C."/>
            <person name="Ezra D."/>
            <person name="Gonzalez J."/>
            <person name="Henrissat B."/>
            <person name="Kuo A."/>
            <person name="Liang C."/>
            <person name="Lipzen A."/>
            <person name="Lutzoni F."/>
            <person name="Magnuson J."/>
            <person name="Mondo S."/>
            <person name="Nolan M."/>
            <person name="Ohm R."/>
            <person name="Pangilinan J."/>
            <person name="Park H.-J."/>
            <person name="Ramirez L."/>
            <person name="Alfaro M."/>
            <person name="Sun H."/>
            <person name="Tritt A."/>
            <person name="Yoshinaga Y."/>
            <person name="Zwiers L.-H."/>
            <person name="Turgeon B."/>
            <person name="Goodwin S."/>
            <person name="Spatafora J."/>
            <person name="Crous P."/>
            <person name="Grigoriev I."/>
        </authorList>
    </citation>
    <scope>NUCLEOTIDE SEQUENCE</scope>
    <source>
        <strain evidence="1">CBS 675.92</strain>
    </source>
</reference>
<name>A0A6A5TZJ3_9PLEO</name>
<gene>
    <name evidence="1" type="ORF">CC80DRAFT_33401</name>
</gene>
<dbReference type="Proteomes" id="UP000800035">
    <property type="component" value="Unassembled WGS sequence"/>
</dbReference>
<sequence>MFGPRRSVCKAGKTQTFFIDSNPEVRSMFVCSAGSEAELWCSVPLESCLFTCCSPAANSPTRCGSGVVQLVRARGTVEERGCFGRRRHHGRPSHRSKAPDPHLSIERLDTNRVDLCGASYTCSGFTRTPRSIFHCPVGLLAARCVSIPSIRQFGSAGA</sequence>